<evidence type="ECO:0000313" key="3">
    <source>
        <dbReference type="Proteomes" id="UP000565441"/>
    </source>
</evidence>
<feature type="region of interest" description="Disordered" evidence="1">
    <location>
        <begin position="1"/>
        <end position="27"/>
    </location>
</feature>
<dbReference type="OrthoDB" id="2996045at2759"/>
<dbReference type="EMBL" id="JAACJP010000002">
    <property type="protein sequence ID" value="KAF5386982.1"/>
    <property type="molecule type" value="Genomic_DNA"/>
</dbReference>
<evidence type="ECO:0000256" key="1">
    <source>
        <dbReference type="SAM" id="MobiDB-lite"/>
    </source>
</evidence>
<gene>
    <name evidence="2" type="ORF">D9615_002100</name>
</gene>
<sequence length="413" mass="46020">MSTGTSTPPLVPDSPGRMSPSKLAKSPQNFRGWMARAKVTEDPDAPAAVKAHFDNLYRIEEVPSALVKGPLPTPVFNNDNSEADFQRVVHKWASNLPQAEGDEYGILGVLNVLALAWSRIRKTSNNRATEHTQRRGVDDIIEIAFNEGTGRRCGFSTEERYRLVQMDDNPDALSDILVTISSTELTRELRAKASTNGAMDDFSIIAFPGEFKKDDSVYNKNQLIMVLTTAQSQRRALGLEDTIVMGATGCRGRVAIYSSYWLANSEGDFVLYIYAHKQEFYLGNPVDVIRLYVFCSKLEKYLQDNFASELRKWKFPGEEIISRFDWRSRRAPSNNKRRRPTADASTPSGDGGRGDDGGLVDAAGFDYDQLMEVMKWRREVIEDGKEAKTISAEDDILSAALLQIGGRDVASVL</sequence>
<reference evidence="2 3" key="1">
    <citation type="journal article" date="2020" name="ISME J.">
        <title>Uncovering the hidden diversity of litter-decomposition mechanisms in mushroom-forming fungi.</title>
        <authorList>
            <person name="Floudas D."/>
            <person name="Bentzer J."/>
            <person name="Ahren D."/>
            <person name="Johansson T."/>
            <person name="Persson P."/>
            <person name="Tunlid A."/>
        </authorList>
    </citation>
    <scope>NUCLEOTIDE SEQUENCE [LARGE SCALE GENOMIC DNA]</scope>
    <source>
        <strain evidence="2 3">CBS 661.87</strain>
    </source>
</reference>
<dbReference type="AlphaFoldDB" id="A0A8H5HP99"/>
<accession>A0A8H5HP99</accession>
<organism evidence="2 3">
    <name type="scientific">Tricholomella constricta</name>
    <dbReference type="NCBI Taxonomy" id="117010"/>
    <lineage>
        <taxon>Eukaryota</taxon>
        <taxon>Fungi</taxon>
        <taxon>Dikarya</taxon>
        <taxon>Basidiomycota</taxon>
        <taxon>Agaricomycotina</taxon>
        <taxon>Agaricomycetes</taxon>
        <taxon>Agaricomycetidae</taxon>
        <taxon>Agaricales</taxon>
        <taxon>Tricholomatineae</taxon>
        <taxon>Lyophyllaceae</taxon>
        <taxon>Tricholomella</taxon>
    </lineage>
</organism>
<proteinExistence type="predicted"/>
<feature type="region of interest" description="Disordered" evidence="1">
    <location>
        <begin position="331"/>
        <end position="356"/>
    </location>
</feature>
<keyword evidence="3" id="KW-1185">Reference proteome</keyword>
<comment type="caution">
    <text evidence="2">The sequence shown here is derived from an EMBL/GenBank/DDBJ whole genome shotgun (WGS) entry which is preliminary data.</text>
</comment>
<name>A0A8H5HP99_9AGAR</name>
<dbReference type="Proteomes" id="UP000565441">
    <property type="component" value="Unassembled WGS sequence"/>
</dbReference>
<evidence type="ECO:0000313" key="2">
    <source>
        <dbReference type="EMBL" id="KAF5386982.1"/>
    </source>
</evidence>
<protein>
    <submittedName>
        <fullName evidence="2">Uncharacterized protein</fullName>
    </submittedName>
</protein>